<dbReference type="Proteomes" id="UP001314169">
    <property type="component" value="Chromosome 7"/>
</dbReference>
<reference evidence="1" key="1">
    <citation type="submission" date="2023-12" db="EMBL/GenBank/DDBJ databases">
        <authorList>
            <person name="Brown T."/>
        </authorList>
    </citation>
    <scope>NUCLEOTIDE SEQUENCE</scope>
</reference>
<evidence type="ECO:0008006" key="3">
    <source>
        <dbReference type="Google" id="ProtNLM"/>
    </source>
</evidence>
<accession>A0ABP0AFD2</accession>
<proteinExistence type="predicted"/>
<evidence type="ECO:0000313" key="1">
    <source>
        <dbReference type="EMBL" id="CAK6448015.1"/>
    </source>
</evidence>
<dbReference type="EMBL" id="OY882864">
    <property type="protein sequence ID" value="CAK6448015.1"/>
    <property type="molecule type" value="Genomic_DNA"/>
</dbReference>
<protein>
    <recommendedName>
        <fullName evidence="3">Secreted protein</fullName>
    </recommendedName>
</protein>
<gene>
    <name evidence="1" type="ORF">MPIPNATIZW_LOCUS16321</name>
</gene>
<organism evidence="1 2">
    <name type="scientific">Pipistrellus nathusii</name>
    <name type="common">Nathusius' pipistrelle</name>
    <dbReference type="NCBI Taxonomy" id="59473"/>
    <lineage>
        <taxon>Eukaryota</taxon>
        <taxon>Metazoa</taxon>
        <taxon>Chordata</taxon>
        <taxon>Craniata</taxon>
        <taxon>Vertebrata</taxon>
        <taxon>Euteleostomi</taxon>
        <taxon>Mammalia</taxon>
        <taxon>Eutheria</taxon>
        <taxon>Laurasiatheria</taxon>
        <taxon>Chiroptera</taxon>
        <taxon>Yangochiroptera</taxon>
        <taxon>Vespertilionidae</taxon>
        <taxon>Pipistrellus</taxon>
    </lineage>
</organism>
<sequence length="109" mass="12139">MQVALMGAVWLAPQLSYKSKGLQFEFISAGICMYPQCRSHWGLTPVLPGLTEHLRIVGRSTRQRAFGPRVCFSGFFSPELSCRNWLFCDLPANLASPLSGALVLHRLET</sequence>
<evidence type="ECO:0000313" key="2">
    <source>
        <dbReference type="Proteomes" id="UP001314169"/>
    </source>
</evidence>
<keyword evidence="2" id="KW-1185">Reference proteome</keyword>
<name>A0ABP0AFD2_PIPNA</name>